<dbReference type="Proteomes" id="UP000321794">
    <property type="component" value="Unassembled WGS sequence"/>
</dbReference>
<reference evidence="1 2" key="1">
    <citation type="submission" date="2019-07" db="EMBL/GenBank/DDBJ databases">
        <title>Whole genome shotgun sequence of Lactobacillus zymae NBRC 107157.</title>
        <authorList>
            <person name="Hosoyama A."/>
            <person name="Uohara A."/>
            <person name="Ohji S."/>
            <person name="Ichikawa N."/>
        </authorList>
    </citation>
    <scope>NUCLEOTIDE SEQUENCE [LARGE SCALE GENOMIC DNA]</scope>
    <source>
        <strain evidence="1 2">NBRC 107157</strain>
    </source>
</reference>
<evidence type="ECO:0000313" key="2">
    <source>
        <dbReference type="Proteomes" id="UP000321794"/>
    </source>
</evidence>
<accession>A0ABQ0WY56</accession>
<proteinExistence type="predicted"/>
<dbReference type="RefSeq" id="WP_147007861.1">
    <property type="nucleotide sequence ID" value="NZ_BJZK01000028.1"/>
</dbReference>
<organism evidence="1 2">
    <name type="scientific">Levilactobacillus zymae</name>
    <dbReference type="NCBI Taxonomy" id="267363"/>
    <lineage>
        <taxon>Bacteria</taxon>
        <taxon>Bacillati</taxon>
        <taxon>Bacillota</taxon>
        <taxon>Bacilli</taxon>
        <taxon>Lactobacillales</taxon>
        <taxon>Lactobacillaceae</taxon>
        <taxon>Levilactobacillus</taxon>
    </lineage>
</organism>
<evidence type="ECO:0000313" key="1">
    <source>
        <dbReference type="EMBL" id="GEO72835.1"/>
    </source>
</evidence>
<dbReference type="EMBL" id="BJZK01000028">
    <property type="protein sequence ID" value="GEO72835.1"/>
    <property type="molecule type" value="Genomic_DNA"/>
</dbReference>
<name>A0ABQ0WY56_9LACO</name>
<keyword evidence="2" id="KW-1185">Reference proteome</keyword>
<gene>
    <name evidence="1" type="ORF">LZY01_20030</name>
</gene>
<protein>
    <submittedName>
        <fullName evidence="1">Uncharacterized protein</fullName>
    </submittedName>
</protein>
<comment type="caution">
    <text evidence="1">The sequence shown here is derived from an EMBL/GenBank/DDBJ whole genome shotgun (WGS) entry which is preliminary data.</text>
</comment>
<sequence>MGIKLLNKAFNLCKGDVSVEQENANAIVVGAFYDICDRDEPFYIGVFDLYSRVSSGCMDEVSKAWRTLEKDDPDIIDFIIGQFLG</sequence>